<comment type="subcellular location">
    <subcellularLocation>
        <location evidence="3">Chromosome</location>
    </subcellularLocation>
    <subcellularLocation>
        <location evidence="2 18">Nucleus</location>
    </subcellularLocation>
</comment>
<evidence type="ECO:0000313" key="20">
    <source>
        <dbReference type="EMBL" id="EDV31618.1"/>
    </source>
</evidence>
<keyword evidence="10 18" id="KW-0227">DNA damage</keyword>
<evidence type="ECO:0000256" key="16">
    <source>
        <dbReference type="ARBA" id="ARBA00023204"/>
    </source>
</evidence>
<gene>
    <name evidence="20" type="primary">Dana\GF14456</name>
    <name evidence="20" type="synonym">dana_GLEANR_15217</name>
    <name evidence="20" type="ORF">GF14456</name>
</gene>
<organism evidence="20 21">
    <name type="scientific">Drosophila ananassae</name>
    <name type="common">Fruit fly</name>
    <dbReference type="NCBI Taxonomy" id="7217"/>
    <lineage>
        <taxon>Eukaryota</taxon>
        <taxon>Metazoa</taxon>
        <taxon>Ecdysozoa</taxon>
        <taxon>Arthropoda</taxon>
        <taxon>Hexapoda</taxon>
        <taxon>Insecta</taxon>
        <taxon>Pterygota</taxon>
        <taxon>Neoptera</taxon>
        <taxon>Endopterygota</taxon>
        <taxon>Diptera</taxon>
        <taxon>Brachycera</taxon>
        <taxon>Muscomorpha</taxon>
        <taxon>Ephydroidea</taxon>
        <taxon>Drosophilidae</taxon>
        <taxon>Drosophila</taxon>
        <taxon>Sophophora</taxon>
    </lineage>
</organism>
<evidence type="ECO:0000256" key="7">
    <source>
        <dbReference type="ARBA" id="ARBA00022454"/>
    </source>
</evidence>
<dbReference type="InParanoid" id="B3MKT7"/>
<evidence type="ECO:0000256" key="15">
    <source>
        <dbReference type="ARBA" id="ARBA00023172"/>
    </source>
</evidence>
<dbReference type="Pfam" id="PF07574">
    <property type="entry name" value="SMC_Nse1"/>
    <property type="match status" value="1"/>
</dbReference>
<dbReference type="AlphaFoldDB" id="B3MKT7"/>
<dbReference type="InterPro" id="IPR014857">
    <property type="entry name" value="Nse1_RING_C4HC3-type"/>
</dbReference>
<dbReference type="eggNOG" id="KOG4718">
    <property type="taxonomic scope" value="Eukaryota"/>
</dbReference>
<keyword evidence="17 18" id="KW-0539">Nucleus</keyword>
<dbReference type="FunCoup" id="B3MKT7">
    <property type="interactions" value="1205"/>
</dbReference>
<evidence type="ECO:0000256" key="8">
    <source>
        <dbReference type="ARBA" id="ARBA00022679"/>
    </source>
</evidence>
<dbReference type="CTD" id="33938"/>
<evidence type="ECO:0000256" key="6">
    <source>
        <dbReference type="ARBA" id="ARBA00019422"/>
    </source>
</evidence>
<evidence type="ECO:0000313" key="21">
    <source>
        <dbReference type="Proteomes" id="UP000007801"/>
    </source>
</evidence>
<dbReference type="PhylomeDB" id="B3MKT7"/>
<comment type="catalytic activity">
    <reaction evidence="1 18">
        <text>S-ubiquitinyl-[E2 ubiquitin-conjugating enzyme]-L-cysteine + [acceptor protein]-L-lysine = [E2 ubiquitin-conjugating enzyme]-L-cysteine + N(6)-ubiquitinyl-[acceptor protein]-L-lysine.</text>
        <dbReference type="EC" id="2.3.2.27"/>
    </reaction>
</comment>
<keyword evidence="14" id="KW-0832">Ubl conjugation</keyword>
<keyword evidence="9 18" id="KW-0479">Metal-binding</keyword>
<keyword evidence="7" id="KW-0158">Chromosome</keyword>
<dbReference type="InterPro" id="IPR011513">
    <property type="entry name" value="Nse1"/>
</dbReference>
<dbReference type="Pfam" id="PF08746">
    <property type="entry name" value="zf-RING-like"/>
    <property type="match status" value="1"/>
</dbReference>
<evidence type="ECO:0000259" key="19">
    <source>
        <dbReference type="PROSITE" id="PS50081"/>
    </source>
</evidence>
<evidence type="ECO:0000256" key="14">
    <source>
        <dbReference type="ARBA" id="ARBA00022843"/>
    </source>
</evidence>
<keyword evidence="12 18" id="KW-0833">Ubl conjugation pathway</keyword>
<dbReference type="OMA" id="WTQMGYF"/>
<evidence type="ECO:0000256" key="11">
    <source>
        <dbReference type="ARBA" id="ARBA00022771"/>
    </source>
</evidence>
<dbReference type="InterPro" id="IPR002219">
    <property type="entry name" value="PKC_DAG/PE"/>
</dbReference>
<comment type="similarity">
    <text evidence="4 18">Belongs to the NSE1 family.</text>
</comment>
<evidence type="ECO:0000256" key="9">
    <source>
        <dbReference type="ARBA" id="ARBA00022723"/>
    </source>
</evidence>
<keyword evidence="21" id="KW-1185">Reference proteome</keyword>
<dbReference type="GO" id="GO:0000724">
    <property type="term" value="P:double-strand break repair via homologous recombination"/>
    <property type="evidence" value="ECO:0007669"/>
    <property type="project" value="TreeGrafter"/>
</dbReference>
<keyword evidence="15 18" id="KW-0233">DNA recombination</keyword>
<dbReference type="Proteomes" id="UP000007801">
    <property type="component" value="Unassembled WGS sequence"/>
</dbReference>
<evidence type="ECO:0000256" key="13">
    <source>
        <dbReference type="ARBA" id="ARBA00022833"/>
    </source>
</evidence>
<dbReference type="PANTHER" id="PTHR20973">
    <property type="entry name" value="NON-SMC ELEMENT 1-RELATED"/>
    <property type="match status" value="1"/>
</dbReference>
<reference evidence="20 21" key="1">
    <citation type="journal article" date="2007" name="Nature">
        <title>Evolution of genes and genomes on the Drosophila phylogeny.</title>
        <authorList>
            <consortium name="Drosophila 12 Genomes Consortium"/>
            <person name="Clark A.G."/>
            <person name="Eisen M.B."/>
            <person name="Smith D.R."/>
            <person name="Bergman C.M."/>
            <person name="Oliver B."/>
            <person name="Markow T.A."/>
            <person name="Kaufman T.C."/>
            <person name="Kellis M."/>
            <person name="Gelbart W."/>
            <person name="Iyer V.N."/>
            <person name="Pollard D.A."/>
            <person name="Sackton T.B."/>
            <person name="Larracuente A.M."/>
            <person name="Singh N.D."/>
            <person name="Abad J.P."/>
            <person name="Abt D.N."/>
            <person name="Adryan B."/>
            <person name="Aguade M."/>
            <person name="Akashi H."/>
            <person name="Anderson W.W."/>
            <person name="Aquadro C.F."/>
            <person name="Ardell D.H."/>
            <person name="Arguello R."/>
            <person name="Artieri C.G."/>
            <person name="Barbash D.A."/>
            <person name="Barker D."/>
            <person name="Barsanti P."/>
            <person name="Batterham P."/>
            <person name="Batzoglou S."/>
            <person name="Begun D."/>
            <person name="Bhutkar A."/>
            <person name="Blanco E."/>
            <person name="Bosak S.A."/>
            <person name="Bradley R.K."/>
            <person name="Brand A.D."/>
            <person name="Brent M.R."/>
            <person name="Brooks A.N."/>
            <person name="Brown R.H."/>
            <person name="Butlin R.K."/>
            <person name="Caggese C."/>
            <person name="Calvi B.R."/>
            <person name="Bernardo de Carvalho A."/>
            <person name="Caspi A."/>
            <person name="Castrezana S."/>
            <person name="Celniker S.E."/>
            <person name="Chang J.L."/>
            <person name="Chapple C."/>
            <person name="Chatterji S."/>
            <person name="Chinwalla A."/>
            <person name="Civetta A."/>
            <person name="Clifton S.W."/>
            <person name="Comeron J.M."/>
            <person name="Costello J.C."/>
            <person name="Coyne J.A."/>
            <person name="Daub J."/>
            <person name="David R.G."/>
            <person name="Delcher A.L."/>
            <person name="Delehaunty K."/>
            <person name="Do C.B."/>
            <person name="Ebling H."/>
            <person name="Edwards K."/>
            <person name="Eickbush T."/>
            <person name="Evans J.D."/>
            <person name="Filipski A."/>
            <person name="Findeiss S."/>
            <person name="Freyhult E."/>
            <person name="Fulton L."/>
            <person name="Fulton R."/>
            <person name="Garcia A.C."/>
            <person name="Gardiner A."/>
            <person name="Garfield D.A."/>
            <person name="Garvin B.E."/>
            <person name="Gibson G."/>
            <person name="Gilbert D."/>
            <person name="Gnerre S."/>
            <person name="Godfrey J."/>
            <person name="Good R."/>
            <person name="Gotea V."/>
            <person name="Gravely B."/>
            <person name="Greenberg A.J."/>
            <person name="Griffiths-Jones S."/>
            <person name="Gross S."/>
            <person name="Guigo R."/>
            <person name="Gustafson E.A."/>
            <person name="Haerty W."/>
            <person name="Hahn M.W."/>
            <person name="Halligan D.L."/>
            <person name="Halpern A.L."/>
            <person name="Halter G.M."/>
            <person name="Han M.V."/>
            <person name="Heger A."/>
            <person name="Hillier L."/>
            <person name="Hinrichs A.S."/>
            <person name="Holmes I."/>
            <person name="Hoskins R.A."/>
            <person name="Hubisz M.J."/>
            <person name="Hultmark D."/>
            <person name="Huntley M.A."/>
            <person name="Jaffe D.B."/>
            <person name="Jagadeeshan S."/>
            <person name="Jeck W.R."/>
            <person name="Johnson J."/>
            <person name="Jones C.D."/>
            <person name="Jordan W.C."/>
            <person name="Karpen G.H."/>
            <person name="Kataoka E."/>
            <person name="Keightley P.D."/>
            <person name="Kheradpour P."/>
            <person name="Kirkness E.F."/>
            <person name="Koerich L.B."/>
            <person name="Kristiansen K."/>
            <person name="Kudrna D."/>
            <person name="Kulathinal R.J."/>
            <person name="Kumar S."/>
            <person name="Kwok R."/>
            <person name="Lander E."/>
            <person name="Langley C.H."/>
            <person name="Lapoint R."/>
            <person name="Lazzaro B.P."/>
            <person name="Lee S.J."/>
            <person name="Levesque L."/>
            <person name="Li R."/>
            <person name="Lin C.F."/>
            <person name="Lin M.F."/>
            <person name="Lindblad-Toh K."/>
            <person name="Llopart A."/>
            <person name="Long M."/>
            <person name="Low L."/>
            <person name="Lozovsky E."/>
            <person name="Lu J."/>
            <person name="Luo M."/>
            <person name="Machado C.A."/>
            <person name="Makalowski W."/>
            <person name="Marzo M."/>
            <person name="Matsuda M."/>
            <person name="Matzkin L."/>
            <person name="McAllister B."/>
            <person name="McBride C.S."/>
            <person name="McKernan B."/>
            <person name="McKernan K."/>
            <person name="Mendez-Lago M."/>
            <person name="Minx P."/>
            <person name="Mollenhauer M.U."/>
            <person name="Montooth K."/>
            <person name="Mount S.M."/>
            <person name="Mu X."/>
            <person name="Myers E."/>
            <person name="Negre B."/>
            <person name="Newfeld S."/>
            <person name="Nielsen R."/>
            <person name="Noor M.A."/>
            <person name="O'Grady P."/>
            <person name="Pachter L."/>
            <person name="Papaceit M."/>
            <person name="Parisi M.J."/>
            <person name="Parisi M."/>
            <person name="Parts L."/>
            <person name="Pedersen J.S."/>
            <person name="Pesole G."/>
            <person name="Phillippy A.M."/>
            <person name="Ponting C.P."/>
            <person name="Pop M."/>
            <person name="Porcelli D."/>
            <person name="Powell J.R."/>
            <person name="Prohaska S."/>
            <person name="Pruitt K."/>
            <person name="Puig M."/>
            <person name="Quesneville H."/>
            <person name="Ram K.R."/>
            <person name="Rand D."/>
            <person name="Rasmussen M.D."/>
            <person name="Reed L.K."/>
            <person name="Reenan R."/>
            <person name="Reily A."/>
            <person name="Remington K.A."/>
            <person name="Rieger T.T."/>
            <person name="Ritchie M.G."/>
            <person name="Robin C."/>
            <person name="Rogers Y.H."/>
            <person name="Rohde C."/>
            <person name="Rozas J."/>
            <person name="Rubenfield M.J."/>
            <person name="Ruiz A."/>
            <person name="Russo S."/>
            <person name="Salzberg S.L."/>
            <person name="Sanchez-Gracia A."/>
            <person name="Saranga D.J."/>
            <person name="Sato H."/>
            <person name="Schaeffer S.W."/>
            <person name="Schatz M.C."/>
            <person name="Schlenke T."/>
            <person name="Schwartz R."/>
            <person name="Segarra C."/>
            <person name="Singh R.S."/>
            <person name="Sirot L."/>
            <person name="Sirota M."/>
            <person name="Sisneros N.B."/>
            <person name="Smith C.D."/>
            <person name="Smith T.F."/>
            <person name="Spieth J."/>
            <person name="Stage D.E."/>
            <person name="Stark A."/>
            <person name="Stephan W."/>
            <person name="Strausberg R.L."/>
            <person name="Strempel S."/>
            <person name="Sturgill D."/>
            <person name="Sutton G."/>
            <person name="Sutton G.G."/>
            <person name="Tao W."/>
            <person name="Teichmann S."/>
            <person name="Tobari Y.N."/>
            <person name="Tomimura Y."/>
            <person name="Tsolas J.M."/>
            <person name="Valente V.L."/>
            <person name="Venter E."/>
            <person name="Venter J.C."/>
            <person name="Vicario S."/>
            <person name="Vieira F.G."/>
            <person name="Vilella A.J."/>
            <person name="Villasante A."/>
            <person name="Walenz B."/>
            <person name="Wang J."/>
            <person name="Wasserman M."/>
            <person name="Watts T."/>
            <person name="Wilson D."/>
            <person name="Wilson R.K."/>
            <person name="Wing R.A."/>
            <person name="Wolfner M.F."/>
            <person name="Wong A."/>
            <person name="Wong G.K."/>
            <person name="Wu C.I."/>
            <person name="Wu G."/>
            <person name="Yamamoto D."/>
            <person name="Yang H.P."/>
            <person name="Yang S.P."/>
            <person name="Yorke J.A."/>
            <person name="Yoshida K."/>
            <person name="Zdobnov E."/>
            <person name="Zhang P."/>
            <person name="Zhang Y."/>
            <person name="Zimin A.V."/>
            <person name="Baldwin J."/>
            <person name="Abdouelleil A."/>
            <person name="Abdulkadir J."/>
            <person name="Abebe A."/>
            <person name="Abera B."/>
            <person name="Abreu J."/>
            <person name="Acer S.C."/>
            <person name="Aftuck L."/>
            <person name="Alexander A."/>
            <person name="An P."/>
            <person name="Anderson E."/>
            <person name="Anderson S."/>
            <person name="Arachi H."/>
            <person name="Azer M."/>
            <person name="Bachantsang P."/>
            <person name="Barry A."/>
            <person name="Bayul T."/>
            <person name="Berlin A."/>
            <person name="Bessette D."/>
            <person name="Bloom T."/>
            <person name="Blye J."/>
            <person name="Boguslavskiy L."/>
            <person name="Bonnet C."/>
            <person name="Boukhgalter B."/>
            <person name="Bourzgui I."/>
            <person name="Brown A."/>
            <person name="Cahill P."/>
            <person name="Channer S."/>
            <person name="Cheshatsang Y."/>
            <person name="Chuda L."/>
            <person name="Citroen M."/>
            <person name="Collymore A."/>
            <person name="Cooke P."/>
            <person name="Costello M."/>
            <person name="D'Aco K."/>
            <person name="Daza R."/>
            <person name="De Haan G."/>
            <person name="DeGray S."/>
            <person name="DeMaso C."/>
            <person name="Dhargay N."/>
            <person name="Dooley K."/>
            <person name="Dooley E."/>
            <person name="Doricent M."/>
            <person name="Dorje P."/>
            <person name="Dorjee K."/>
            <person name="Dupes A."/>
            <person name="Elong R."/>
            <person name="Falk J."/>
            <person name="Farina A."/>
            <person name="Faro S."/>
            <person name="Ferguson D."/>
            <person name="Fisher S."/>
            <person name="Foley C.D."/>
            <person name="Franke A."/>
            <person name="Friedrich D."/>
            <person name="Gadbois L."/>
            <person name="Gearin G."/>
            <person name="Gearin C.R."/>
            <person name="Giannoukos G."/>
            <person name="Goode T."/>
            <person name="Graham J."/>
            <person name="Grandbois E."/>
            <person name="Grewal S."/>
            <person name="Gyaltsen K."/>
            <person name="Hafez N."/>
            <person name="Hagos B."/>
            <person name="Hall J."/>
            <person name="Henson C."/>
            <person name="Hollinger A."/>
            <person name="Honan T."/>
            <person name="Huard M.D."/>
            <person name="Hughes L."/>
            <person name="Hurhula B."/>
            <person name="Husby M.E."/>
            <person name="Kamat A."/>
            <person name="Kanga B."/>
            <person name="Kashin S."/>
            <person name="Khazanovich D."/>
            <person name="Kisner P."/>
            <person name="Lance K."/>
            <person name="Lara M."/>
            <person name="Lee W."/>
            <person name="Lennon N."/>
            <person name="Letendre F."/>
            <person name="LeVine R."/>
            <person name="Lipovsky A."/>
            <person name="Liu X."/>
            <person name="Liu J."/>
            <person name="Liu S."/>
            <person name="Lokyitsang T."/>
            <person name="Lokyitsang Y."/>
            <person name="Lubonja R."/>
            <person name="Lui A."/>
            <person name="MacDonald P."/>
            <person name="Magnisalis V."/>
            <person name="Maru K."/>
            <person name="Matthews C."/>
            <person name="McCusker W."/>
            <person name="McDonough S."/>
            <person name="Mehta T."/>
            <person name="Meldrim J."/>
            <person name="Meneus L."/>
            <person name="Mihai O."/>
            <person name="Mihalev A."/>
            <person name="Mihova T."/>
            <person name="Mittelman R."/>
            <person name="Mlenga V."/>
            <person name="Montmayeur A."/>
            <person name="Mulrain L."/>
            <person name="Navidi A."/>
            <person name="Naylor J."/>
            <person name="Negash T."/>
            <person name="Nguyen T."/>
            <person name="Nguyen N."/>
            <person name="Nicol R."/>
            <person name="Norbu C."/>
            <person name="Norbu N."/>
            <person name="Novod N."/>
            <person name="O'Neill B."/>
            <person name="Osman S."/>
            <person name="Markiewicz E."/>
            <person name="Oyono O.L."/>
            <person name="Patti C."/>
            <person name="Phunkhang P."/>
            <person name="Pierre F."/>
            <person name="Priest M."/>
            <person name="Raghuraman S."/>
            <person name="Rege F."/>
            <person name="Reyes R."/>
            <person name="Rise C."/>
            <person name="Rogov P."/>
            <person name="Ross K."/>
            <person name="Ryan E."/>
            <person name="Settipalli S."/>
            <person name="Shea T."/>
            <person name="Sherpa N."/>
            <person name="Shi L."/>
            <person name="Shih D."/>
            <person name="Sparrow T."/>
            <person name="Spaulding J."/>
            <person name="Stalker J."/>
            <person name="Stange-Thomann N."/>
            <person name="Stavropoulos S."/>
            <person name="Stone C."/>
            <person name="Strader C."/>
            <person name="Tesfaye S."/>
            <person name="Thomson T."/>
            <person name="Thoulutsang Y."/>
            <person name="Thoulutsang D."/>
            <person name="Topham K."/>
            <person name="Topping I."/>
            <person name="Tsamla T."/>
            <person name="Vassiliev H."/>
            <person name="Vo A."/>
            <person name="Wangchuk T."/>
            <person name="Wangdi T."/>
            <person name="Weiand M."/>
            <person name="Wilkinson J."/>
            <person name="Wilson A."/>
            <person name="Yadav S."/>
            <person name="Young G."/>
            <person name="Yu Q."/>
            <person name="Zembek L."/>
            <person name="Zhong D."/>
            <person name="Zimmer A."/>
            <person name="Zwirko Z."/>
            <person name="Jaffe D.B."/>
            <person name="Alvarez P."/>
            <person name="Brockman W."/>
            <person name="Butler J."/>
            <person name="Chin C."/>
            <person name="Gnerre S."/>
            <person name="Grabherr M."/>
            <person name="Kleber M."/>
            <person name="Mauceli E."/>
            <person name="MacCallum I."/>
        </authorList>
    </citation>
    <scope>NUCLEOTIDE SEQUENCE [LARGE SCALE GENOMIC DNA]</scope>
    <source>
        <strain evidence="21">Tucson 14024-0371.13</strain>
    </source>
</reference>
<feature type="domain" description="Phorbol-ester/DAG-type" evidence="19">
    <location>
        <begin position="168"/>
        <end position="219"/>
    </location>
</feature>
<evidence type="ECO:0000256" key="4">
    <source>
        <dbReference type="ARBA" id="ARBA00010258"/>
    </source>
</evidence>
<dbReference type="EMBL" id="CH902620">
    <property type="protein sequence ID" value="EDV31618.1"/>
    <property type="molecule type" value="Genomic_DNA"/>
</dbReference>
<dbReference type="PROSITE" id="PS50081">
    <property type="entry name" value="ZF_DAG_PE_2"/>
    <property type="match status" value="1"/>
</dbReference>
<dbReference type="KEGG" id="dan:6497280"/>
<name>B3MKT7_DROAN</name>
<dbReference type="EC" id="2.3.2.27" evidence="5 18"/>
<evidence type="ECO:0000256" key="2">
    <source>
        <dbReference type="ARBA" id="ARBA00004123"/>
    </source>
</evidence>
<evidence type="ECO:0000256" key="3">
    <source>
        <dbReference type="ARBA" id="ARBA00004286"/>
    </source>
</evidence>
<evidence type="ECO:0000256" key="10">
    <source>
        <dbReference type="ARBA" id="ARBA00022763"/>
    </source>
</evidence>
<evidence type="ECO:0000256" key="18">
    <source>
        <dbReference type="RuleBase" id="RU368018"/>
    </source>
</evidence>
<proteinExistence type="inferred from homology"/>
<evidence type="ECO:0000256" key="12">
    <source>
        <dbReference type="ARBA" id="ARBA00022786"/>
    </source>
</evidence>
<dbReference type="GO" id="GO:0061630">
    <property type="term" value="F:ubiquitin protein ligase activity"/>
    <property type="evidence" value="ECO:0007669"/>
    <property type="project" value="UniProtKB-EC"/>
</dbReference>
<evidence type="ECO:0000256" key="5">
    <source>
        <dbReference type="ARBA" id="ARBA00012483"/>
    </source>
</evidence>
<accession>B3MKT7</accession>
<dbReference type="Gene3D" id="3.90.1150.220">
    <property type="match status" value="1"/>
</dbReference>
<dbReference type="InterPro" id="IPR013083">
    <property type="entry name" value="Znf_RING/FYVE/PHD"/>
</dbReference>
<keyword evidence="8 18" id="KW-0808">Transferase</keyword>
<dbReference type="SMR" id="B3MKT7"/>
<keyword evidence="11 18" id="KW-0863">Zinc-finger</keyword>
<dbReference type="GO" id="GO:0030915">
    <property type="term" value="C:Smc5-Smc6 complex"/>
    <property type="evidence" value="ECO:0007669"/>
    <property type="project" value="UniProtKB-UniRule"/>
</dbReference>
<keyword evidence="16 18" id="KW-0234">DNA repair</keyword>
<dbReference type="GeneID" id="6497280"/>
<comment type="subunit">
    <text evidence="18">Component of the Smc5-Smc6 complex.</text>
</comment>
<dbReference type="GO" id="GO:0008270">
    <property type="term" value="F:zinc ion binding"/>
    <property type="evidence" value="ECO:0007669"/>
    <property type="project" value="UniProtKB-KW"/>
</dbReference>
<dbReference type="OrthoDB" id="185455at2759"/>
<dbReference type="Gene3D" id="3.30.40.10">
    <property type="entry name" value="Zinc/RING finger domain, C3HC4 (zinc finger)"/>
    <property type="match status" value="1"/>
</dbReference>
<dbReference type="InterPro" id="IPR036388">
    <property type="entry name" value="WH-like_DNA-bd_sf"/>
</dbReference>
<dbReference type="Gene3D" id="1.10.10.10">
    <property type="entry name" value="Winged helix-like DNA-binding domain superfamily/Winged helix DNA-binding domain"/>
    <property type="match status" value="1"/>
</dbReference>
<protein>
    <recommendedName>
        <fullName evidence="6 18">Non-structural maintenance of chromosomes element 1 homolog</fullName>
        <ecNumber evidence="5 18">2.3.2.27</ecNumber>
    </recommendedName>
</protein>
<sequence>MELVKRSFIRACKNHSYLSYQMIDEILTPLCDAHKVRKPTSKEAIKAFVGEINDSINNLGQTLDFIKYNIRGEEYLVYSKTDATPDTVANTGLTAEECQYFSKLLDRIASEEDCRIPWNAAYSEHFLHTSSKPLKKSRMQQLLQKWCNMGYFQEIDESIYLGPRSLVELSFYLSSNHSDYIKNCTLCKGLVMWDIRCSSCQIQFHRECIHKYLQKRDICPSCSNLWTTPLRKSTGAS</sequence>
<dbReference type="PANTHER" id="PTHR20973:SF0">
    <property type="entry name" value="NON-STRUCTURAL MAINTENANCE OF CHROMOSOMES ELEMENT 1 HOMOLOG"/>
    <property type="match status" value="1"/>
</dbReference>
<dbReference type="GO" id="GO:0005634">
    <property type="term" value="C:nucleus"/>
    <property type="evidence" value="ECO:0007669"/>
    <property type="project" value="UniProtKB-SubCell"/>
</dbReference>
<dbReference type="STRING" id="7217.B3MKT7"/>
<dbReference type="SUPFAM" id="SSF57850">
    <property type="entry name" value="RING/U-box"/>
    <property type="match status" value="1"/>
</dbReference>
<keyword evidence="13 18" id="KW-0862">Zinc</keyword>
<evidence type="ECO:0000256" key="17">
    <source>
        <dbReference type="ARBA" id="ARBA00023242"/>
    </source>
</evidence>
<evidence type="ECO:0000256" key="1">
    <source>
        <dbReference type="ARBA" id="ARBA00000900"/>
    </source>
</evidence>
<dbReference type="HOGENOM" id="CLU_045153_3_0_1"/>